<dbReference type="AlphaFoldDB" id="A0A4Q8LJN6"/>
<dbReference type="PROSITE" id="PS50249">
    <property type="entry name" value="MPN"/>
    <property type="match status" value="1"/>
</dbReference>
<comment type="caution">
    <text evidence="1">The sequence shown here is derived from an EMBL/GenBank/DDBJ whole genome shotgun (WGS) entry which is preliminary data.</text>
</comment>
<dbReference type="RefSeq" id="WP_130518343.1">
    <property type="nucleotide sequence ID" value="NZ_CP095475.1"/>
</dbReference>
<accession>A0A4Q8LJN6</accession>
<dbReference type="Gene3D" id="3.40.140.10">
    <property type="entry name" value="Cytidine Deaminase, domain 2"/>
    <property type="match status" value="1"/>
</dbReference>
<evidence type="ECO:0000313" key="2">
    <source>
        <dbReference type="Proteomes" id="UP000291286"/>
    </source>
</evidence>
<dbReference type="SUPFAM" id="SSF102712">
    <property type="entry name" value="JAB1/MPN domain"/>
    <property type="match status" value="1"/>
</dbReference>
<organism evidence="1 2">
    <name type="scientific">Pseudoxanthomonas winnipegensis</name>
    <dbReference type="NCBI Taxonomy" id="2480810"/>
    <lineage>
        <taxon>Bacteria</taxon>
        <taxon>Pseudomonadati</taxon>
        <taxon>Pseudomonadota</taxon>
        <taxon>Gammaproteobacteria</taxon>
        <taxon>Lysobacterales</taxon>
        <taxon>Lysobacteraceae</taxon>
        <taxon>Pseudoxanthomonas</taxon>
    </lineage>
</organism>
<dbReference type="EMBL" id="SHMB01000003">
    <property type="protein sequence ID" value="TAA29897.1"/>
    <property type="molecule type" value="Genomic_DNA"/>
</dbReference>
<evidence type="ECO:0000313" key="1">
    <source>
        <dbReference type="EMBL" id="TAA29897.1"/>
    </source>
</evidence>
<dbReference type="InterPro" id="IPR037518">
    <property type="entry name" value="MPN"/>
</dbReference>
<protein>
    <submittedName>
        <fullName evidence="1">Uncharacterized protein</fullName>
    </submittedName>
</protein>
<reference evidence="1 2" key="1">
    <citation type="submission" date="2019-02" db="EMBL/GenBank/DDBJ databases">
        <title>WGS of Pseudoxanthomonas species novum from clinical isolates.</title>
        <authorList>
            <person name="Bernier A.-M."/>
            <person name="Bernard K."/>
            <person name="Vachon A."/>
        </authorList>
    </citation>
    <scope>NUCLEOTIDE SEQUENCE [LARGE SCALE GENOMIC DNA]</scope>
    <source>
        <strain evidence="1 2">NML171202</strain>
    </source>
</reference>
<dbReference type="Pfam" id="PF14464">
    <property type="entry name" value="Prok-JAB"/>
    <property type="match status" value="1"/>
</dbReference>
<proteinExistence type="predicted"/>
<dbReference type="Proteomes" id="UP000291286">
    <property type="component" value="Unassembled WGS sequence"/>
</dbReference>
<gene>
    <name evidence="1" type="ORF">EA661_10180</name>
</gene>
<name>A0A4Q8LJN6_9GAMM</name>
<dbReference type="InterPro" id="IPR028090">
    <property type="entry name" value="JAB_dom_prok"/>
</dbReference>
<sequence>MLPDFWQYRDPNSCLTVSIAPSVLRLFDDSRQQLWQRERGGVLFAESIGTDGRLEIVDATSPHPNDRAGWNWLELDHQRCLDEIAERFSRGLHFIGYWHTHPERTPRPSARDLAAFHRNLQGGGIALRKLVAVIVGTDRSTTGVCVALVSNGEPAPSLLVPVVDTDPQIRYPDRS</sequence>
<accession>A0A4V2KKU9</accession>
<dbReference type="GeneID" id="93829185"/>